<dbReference type="InterPro" id="IPR052988">
    <property type="entry name" value="Oryzine_lactonohydrolase"/>
</dbReference>
<proteinExistence type="predicted"/>
<dbReference type="SUPFAM" id="SSF63829">
    <property type="entry name" value="Calcium-dependent phosphotriesterase"/>
    <property type="match status" value="1"/>
</dbReference>
<reference evidence="3" key="1">
    <citation type="submission" date="2020-06" db="EMBL/GenBank/DDBJ databases">
        <title>A chromosome-scale genome assembly of Talaromyces rugulosus W13939.</title>
        <authorList>
            <person name="Wang B."/>
            <person name="Guo L."/>
            <person name="Ye K."/>
            <person name="Wang L."/>
        </authorList>
    </citation>
    <scope>NUCLEOTIDE SEQUENCE [LARGE SCALE GENOMIC DNA]</scope>
    <source>
        <strain evidence="3">W13939</strain>
    </source>
</reference>
<dbReference type="EMBL" id="CP055900">
    <property type="protein sequence ID" value="QKX59614.1"/>
    <property type="molecule type" value="Genomic_DNA"/>
</dbReference>
<accession>A0A7H8QZP6</accession>
<dbReference type="AlphaFoldDB" id="A0A7H8QZP6"/>
<evidence type="ECO:0000313" key="2">
    <source>
        <dbReference type="EMBL" id="QKX59614.1"/>
    </source>
</evidence>
<dbReference type="RefSeq" id="XP_035345792.1">
    <property type="nucleotide sequence ID" value="XM_035489899.1"/>
</dbReference>
<dbReference type="OrthoDB" id="423498at2759"/>
<gene>
    <name evidence="2" type="ORF">TRUGW13939_06751</name>
</gene>
<dbReference type="Gene3D" id="2.120.10.30">
    <property type="entry name" value="TolB, C-terminal domain"/>
    <property type="match status" value="1"/>
</dbReference>
<dbReference type="Pfam" id="PF08450">
    <property type="entry name" value="SGL"/>
    <property type="match status" value="1"/>
</dbReference>
<evidence type="ECO:0000259" key="1">
    <source>
        <dbReference type="Pfam" id="PF08450"/>
    </source>
</evidence>
<sequence length="334" mass="36725">MTVSSSFLSHNEAFDRVIGANPTLELIAENEAYPFAHEAGVYVPLSNTWFITSNRFTNSETGQQESHNNKSVVGRCRQGGYGNMRGDKHHSNRDPMAIGGINYRGGILICAQGSMNSPSSLYHMSSQPPYSTTLMKSDFYGRSFNSVNNVVIHSDGSIWFTDPIYGFEQGYRPASRLPNQIYRFNPADGSIRATADGFGRPNFSPDEKQIHVTDTDWIHGDGTTNNTRASSIYAFEVTVYHNQPFLTGRRLFAMADTTIPDGIKCDPAGNVYSGCGDGVNVWSPGGVLLCRILVEGGVANFCWGRDGEMFLMNEHRLYRAKLTGEDTKGAVIGV</sequence>
<keyword evidence="3" id="KW-1185">Reference proteome</keyword>
<dbReference type="KEGG" id="trg:TRUGW13939_06751"/>
<feature type="domain" description="SMP-30/Gluconolactonase/LRE-like region" evidence="1">
    <location>
        <begin position="104"/>
        <end position="304"/>
    </location>
</feature>
<dbReference type="InterPro" id="IPR013658">
    <property type="entry name" value="SGL"/>
</dbReference>
<name>A0A7H8QZP6_TALRU</name>
<dbReference type="PANTHER" id="PTHR47064:SF2">
    <property type="entry name" value="SMP-30_GLUCONOLACTONASE_LRE-LIKE REGION DOMAIN-CONTAINING PROTEIN-RELATED"/>
    <property type="match status" value="1"/>
</dbReference>
<evidence type="ECO:0000313" key="3">
    <source>
        <dbReference type="Proteomes" id="UP000509510"/>
    </source>
</evidence>
<organism evidence="2 3">
    <name type="scientific">Talaromyces rugulosus</name>
    <name type="common">Penicillium rugulosum</name>
    <dbReference type="NCBI Taxonomy" id="121627"/>
    <lineage>
        <taxon>Eukaryota</taxon>
        <taxon>Fungi</taxon>
        <taxon>Dikarya</taxon>
        <taxon>Ascomycota</taxon>
        <taxon>Pezizomycotina</taxon>
        <taxon>Eurotiomycetes</taxon>
        <taxon>Eurotiomycetidae</taxon>
        <taxon>Eurotiales</taxon>
        <taxon>Trichocomaceae</taxon>
        <taxon>Talaromyces</taxon>
        <taxon>Talaromyces sect. Islandici</taxon>
    </lineage>
</organism>
<dbReference type="GeneID" id="55994245"/>
<dbReference type="InterPro" id="IPR011042">
    <property type="entry name" value="6-blade_b-propeller_TolB-like"/>
</dbReference>
<dbReference type="PANTHER" id="PTHR47064">
    <property type="entry name" value="PUTATIVE (AFU_ORTHOLOGUE AFUA_1G08990)-RELATED"/>
    <property type="match status" value="1"/>
</dbReference>
<protein>
    <recommendedName>
        <fullName evidence="1">SMP-30/Gluconolactonase/LRE-like region domain-containing protein</fullName>
    </recommendedName>
</protein>
<dbReference type="Proteomes" id="UP000509510">
    <property type="component" value="Chromosome III"/>
</dbReference>